<dbReference type="GO" id="GO:0040029">
    <property type="term" value="P:epigenetic regulation of gene expression"/>
    <property type="evidence" value="ECO:0007669"/>
    <property type="project" value="TreeGrafter"/>
</dbReference>
<dbReference type="Gene3D" id="3.40.800.20">
    <property type="entry name" value="Histone deacetylase domain"/>
    <property type="match status" value="1"/>
</dbReference>
<keyword evidence="2" id="KW-0156">Chromatin regulator</keyword>
<feature type="non-terminal residue" evidence="4">
    <location>
        <position position="1"/>
    </location>
</feature>
<evidence type="ECO:0000259" key="3">
    <source>
        <dbReference type="Pfam" id="PF00850"/>
    </source>
</evidence>
<comment type="caution">
    <text evidence="4">The sequence shown here is derived from an EMBL/GenBank/DDBJ whole genome shotgun (WGS) entry which is preliminary data.</text>
</comment>
<dbReference type="Pfam" id="PF00850">
    <property type="entry name" value="Hist_deacetyl"/>
    <property type="match status" value="1"/>
</dbReference>
<dbReference type="GO" id="GO:0000118">
    <property type="term" value="C:histone deacetylase complex"/>
    <property type="evidence" value="ECO:0007669"/>
    <property type="project" value="TreeGrafter"/>
</dbReference>
<dbReference type="InterPro" id="IPR023801">
    <property type="entry name" value="His_deacetylse_dom"/>
</dbReference>
<dbReference type="SUPFAM" id="SSF52768">
    <property type="entry name" value="Arginase/deacetylase"/>
    <property type="match status" value="1"/>
</dbReference>
<dbReference type="InterPro" id="IPR037138">
    <property type="entry name" value="His_deacetylse_dom_sf"/>
</dbReference>
<sequence>TFEESLIAAGAGLFVVDSVVEASKVSKNPPVGFALIRPPGHHAIAEGPIGFCFFGNVAVAARYAQQ</sequence>
<reference evidence="4" key="1">
    <citation type="journal article" date="2019" name="Sci. Rep.">
        <title>Draft genome of Tanacetum cinerariifolium, the natural source of mosquito coil.</title>
        <authorList>
            <person name="Yamashiro T."/>
            <person name="Shiraishi A."/>
            <person name="Satake H."/>
            <person name="Nakayama K."/>
        </authorList>
    </citation>
    <scope>NUCLEOTIDE SEQUENCE</scope>
</reference>
<protein>
    <submittedName>
        <fullName evidence="4">Histone deacetylase 14</fullName>
    </submittedName>
</protein>
<proteinExistence type="predicted"/>
<feature type="domain" description="Histone deacetylase" evidence="3">
    <location>
        <begin position="3"/>
        <end position="66"/>
    </location>
</feature>
<name>A0A699KW47_TANCI</name>
<dbReference type="GO" id="GO:0004407">
    <property type="term" value="F:histone deacetylase activity"/>
    <property type="evidence" value="ECO:0007669"/>
    <property type="project" value="TreeGrafter"/>
</dbReference>
<dbReference type="AlphaFoldDB" id="A0A699KW47"/>
<dbReference type="InterPro" id="IPR023696">
    <property type="entry name" value="Ureohydrolase_dom_sf"/>
</dbReference>
<evidence type="ECO:0000256" key="2">
    <source>
        <dbReference type="ARBA" id="ARBA00022853"/>
    </source>
</evidence>
<dbReference type="EMBL" id="BKCJ010561871">
    <property type="protein sequence ID" value="GFB14505.1"/>
    <property type="molecule type" value="Genomic_DNA"/>
</dbReference>
<keyword evidence="1" id="KW-0678">Repressor</keyword>
<evidence type="ECO:0000313" key="4">
    <source>
        <dbReference type="EMBL" id="GFB14505.1"/>
    </source>
</evidence>
<dbReference type="GO" id="GO:0005737">
    <property type="term" value="C:cytoplasm"/>
    <property type="evidence" value="ECO:0007669"/>
    <property type="project" value="TreeGrafter"/>
</dbReference>
<gene>
    <name evidence="4" type="ORF">Tci_686476</name>
</gene>
<dbReference type="PANTHER" id="PTHR10625:SF11">
    <property type="entry name" value="HISTONE DEACETYLASE 14, CHLOROPLASTIC"/>
    <property type="match status" value="1"/>
</dbReference>
<dbReference type="PANTHER" id="PTHR10625">
    <property type="entry name" value="HISTONE DEACETYLASE HDAC1-RELATED"/>
    <property type="match status" value="1"/>
</dbReference>
<evidence type="ECO:0000256" key="1">
    <source>
        <dbReference type="ARBA" id="ARBA00022491"/>
    </source>
</evidence>
<organism evidence="4">
    <name type="scientific">Tanacetum cinerariifolium</name>
    <name type="common">Dalmatian daisy</name>
    <name type="synonym">Chrysanthemum cinerariifolium</name>
    <dbReference type="NCBI Taxonomy" id="118510"/>
    <lineage>
        <taxon>Eukaryota</taxon>
        <taxon>Viridiplantae</taxon>
        <taxon>Streptophyta</taxon>
        <taxon>Embryophyta</taxon>
        <taxon>Tracheophyta</taxon>
        <taxon>Spermatophyta</taxon>
        <taxon>Magnoliopsida</taxon>
        <taxon>eudicotyledons</taxon>
        <taxon>Gunneridae</taxon>
        <taxon>Pentapetalae</taxon>
        <taxon>asterids</taxon>
        <taxon>campanulids</taxon>
        <taxon>Asterales</taxon>
        <taxon>Asteraceae</taxon>
        <taxon>Asteroideae</taxon>
        <taxon>Anthemideae</taxon>
        <taxon>Anthemidinae</taxon>
        <taxon>Tanacetum</taxon>
    </lineage>
</organism>
<feature type="non-terminal residue" evidence="4">
    <location>
        <position position="66"/>
    </location>
</feature>
<accession>A0A699KW47</accession>